<dbReference type="GO" id="GO:0046872">
    <property type="term" value="F:metal ion binding"/>
    <property type="evidence" value="ECO:0007669"/>
    <property type="project" value="UniProtKB-KW"/>
</dbReference>
<comment type="cofactor">
    <cofactor evidence="1">
        <name>Mg(2+)</name>
        <dbReference type="ChEBI" id="CHEBI:18420"/>
    </cofactor>
</comment>
<dbReference type="EMBL" id="JAUOQO010000493">
    <property type="protein sequence ID" value="MDO6575310.1"/>
    <property type="molecule type" value="Genomic_DNA"/>
</dbReference>
<feature type="non-terminal residue" evidence="2">
    <location>
        <position position="80"/>
    </location>
</feature>
<dbReference type="InterPro" id="IPR000760">
    <property type="entry name" value="Inositol_monophosphatase-like"/>
</dbReference>
<gene>
    <name evidence="2" type="ORF">Q4528_14435</name>
</gene>
<evidence type="ECO:0000313" key="3">
    <source>
        <dbReference type="Proteomes" id="UP001170310"/>
    </source>
</evidence>
<dbReference type="Gene3D" id="3.30.540.10">
    <property type="entry name" value="Fructose-1,6-Bisphosphatase, subunit A, domain 1"/>
    <property type="match status" value="1"/>
</dbReference>
<feature type="binding site" evidence="1">
    <location>
        <position position="63"/>
    </location>
    <ligand>
        <name>Mg(2+)</name>
        <dbReference type="ChEBI" id="CHEBI:18420"/>
        <label>1</label>
        <note>catalytic</note>
    </ligand>
</feature>
<keyword evidence="1" id="KW-0479">Metal-binding</keyword>
<dbReference type="Proteomes" id="UP001170310">
    <property type="component" value="Unassembled WGS sequence"/>
</dbReference>
<sequence length="80" mass="8897">MLPEVIEIARGAGEIIRNIYEKGDFVSETKDDATPVTSADYAAHHFIMDALTALTPDIPILSEEQADISLAERDGWTTYW</sequence>
<reference evidence="2" key="1">
    <citation type="submission" date="2023-07" db="EMBL/GenBank/DDBJ databases">
        <title>Genome content predicts the carbon catabolic preferences of heterotrophic bacteria.</title>
        <authorList>
            <person name="Gralka M."/>
        </authorList>
    </citation>
    <scope>NUCLEOTIDE SEQUENCE</scope>
    <source>
        <strain evidence="2">E2R20</strain>
    </source>
</reference>
<dbReference type="AlphaFoldDB" id="A0AAW7YX32"/>
<proteinExistence type="predicted"/>
<comment type="caution">
    <text evidence="2">The sequence shown here is derived from an EMBL/GenBank/DDBJ whole genome shotgun (WGS) entry which is preliminary data.</text>
</comment>
<organism evidence="2 3">
    <name type="scientific">Staphylococcus pasteuri_A</name>
    <dbReference type="NCBI Taxonomy" id="3062664"/>
    <lineage>
        <taxon>Bacteria</taxon>
        <taxon>Bacillati</taxon>
        <taxon>Bacillota</taxon>
        <taxon>Bacilli</taxon>
        <taxon>Bacillales</taxon>
        <taxon>Staphylococcaceae</taxon>
        <taxon>Staphylococcus</taxon>
    </lineage>
</organism>
<evidence type="ECO:0000256" key="1">
    <source>
        <dbReference type="PIRSR" id="PIRSR600760-2"/>
    </source>
</evidence>
<evidence type="ECO:0000313" key="2">
    <source>
        <dbReference type="EMBL" id="MDO6575310.1"/>
    </source>
</evidence>
<keyword evidence="3" id="KW-1185">Reference proteome</keyword>
<dbReference type="RefSeq" id="WP_303522335.1">
    <property type="nucleotide sequence ID" value="NZ_JAUOQO010000493.1"/>
</dbReference>
<accession>A0AAW7YX32</accession>
<keyword evidence="1" id="KW-0460">Magnesium</keyword>
<name>A0AAW7YX32_9STAP</name>
<dbReference type="Pfam" id="PF00459">
    <property type="entry name" value="Inositol_P"/>
    <property type="match status" value="1"/>
</dbReference>
<dbReference type="SUPFAM" id="SSF56655">
    <property type="entry name" value="Carbohydrate phosphatase"/>
    <property type="match status" value="1"/>
</dbReference>
<protein>
    <submittedName>
        <fullName evidence="2">Inositol monophosphatase family protein</fullName>
    </submittedName>
</protein>